<feature type="chain" id="PRO_5021330015" description="Tail specific protease domain-containing protein" evidence="1">
    <location>
        <begin position="21"/>
        <end position="470"/>
    </location>
</feature>
<dbReference type="Pfam" id="PF03572">
    <property type="entry name" value="Peptidase_S41"/>
    <property type="match status" value="1"/>
</dbReference>
<reference evidence="3 4" key="1">
    <citation type="journal article" date="2017" name="Int. J. Syst. Evol. Microbiol.">
        <title>Mucilaginibacterpsychrotolerans sp. nov., isolated from peatlands.</title>
        <authorList>
            <person name="Deng Y."/>
            <person name="Shen L."/>
            <person name="Xu B."/>
            <person name="Liu Y."/>
            <person name="Gu Z."/>
            <person name="Liu H."/>
            <person name="Zhou Y."/>
        </authorList>
    </citation>
    <scope>NUCLEOTIDE SEQUENCE [LARGE SCALE GENOMIC DNA]</scope>
    <source>
        <strain evidence="3 4">NH7-4</strain>
    </source>
</reference>
<dbReference type="GO" id="GO:0008236">
    <property type="term" value="F:serine-type peptidase activity"/>
    <property type="evidence" value="ECO:0007669"/>
    <property type="project" value="InterPro"/>
</dbReference>
<evidence type="ECO:0000259" key="2">
    <source>
        <dbReference type="Pfam" id="PF03572"/>
    </source>
</evidence>
<dbReference type="Gene3D" id="3.90.226.10">
    <property type="entry name" value="2-enoyl-CoA Hydratase, Chain A, domain 1"/>
    <property type="match status" value="1"/>
</dbReference>
<feature type="domain" description="Tail specific protease" evidence="2">
    <location>
        <begin position="248"/>
        <end position="405"/>
    </location>
</feature>
<dbReference type="InterPro" id="IPR005151">
    <property type="entry name" value="Tail-specific_protease"/>
</dbReference>
<feature type="signal peptide" evidence="1">
    <location>
        <begin position="1"/>
        <end position="20"/>
    </location>
</feature>
<evidence type="ECO:0000313" key="3">
    <source>
        <dbReference type="EMBL" id="TFF33388.1"/>
    </source>
</evidence>
<dbReference type="EMBL" id="SOZE01000046">
    <property type="protein sequence ID" value="TFF33388.1"/>
    <property type="molecule type" value="Genomic_DNA"/>
</dbReference>
<organism evidence="3 4">
    <name type="scientific">Mucilaginibacter psychrotolerans</name>
    <dbReference type="NCBI Taxonomy" id="1524096"/>
    <lineage>
        <taxon>Bacteria</taxon>
        <taxon>Pseudomonadati</taxon>
        <taxon>Bacteroidota</taxon>
        <taxon>Sphingobacteriia</taxon>
        <taxon>Sphingobacteriales</taxon>
        <taxon>Sphingobacteriaceae</taxon>
        <taxon>Mucilaginibacter</taxon>
    </lineage>
</organism>
<comment type="caution">
    <text evidence="3">The sequence shown here is derived from an EMBL/GenBank/DDBJ whole genome shotgun (WGS) entry which is preliminary data.</text>
</comment>
<dbReference type="RefSeq" id="WP_133236454.1">
    <property type="nucleotide sequence ID" value="NZ_SOZE01000046.1"/>
</dbReference>
<accession>A0A4Y8S303</accession>
<evidence type="ECO:0000256" key="1">
    <source>
        <dbReference type="SAM" id="SignalP"/>
    </source>
</evidence>
<proteinExistence type="predicted"/>
<dbReference type="OrthoDB" id="5480566at2"/>
<keyword evidence="1" id="KW-0732">Signal</keyword>
<sequence>MRLPILLTFALVLPAFQLFASADTTIVERHFSKKQLSDDVSYLTTTVERVHPNMYHSISKQRYRRLADSVRSALHDGMTERQAWPLMARLVGALNEGHSTFNYPDSVVSQLKTGGRLLFPVLVQEFNREHLVVRGDLSTEDKLLPGDEITGINSINASKLVDLLSGYTGGLKTFRSIDVCRNLITYLYLYNITGPYHITYLRNGKPGSVMLTAINWAEFRAHMKERAKTFPGATHYPDYAFKHLDQQTAYLAINSLKAEPAVFKNFLDSCFQNLQQAPAGKLIIDLRRNGGGNSTLAQVLLGYITDKPFRMAGGVRWKVSREYKDQLNKKLAGKGAEEMPYYFNAADGSVLADTSIQTTAPESNPLRYKGQVFVLIGPRTFSSANMLANTIQDYQLATLAGQPSGEPANDYGELIFLTLPNTGFTFSTSTKQFIRANGDVKDTHPVFPKYKITDEPNTSVDEAIEFLKNR</sequence>
<dbReference type="InterPro" id="IPR029045">
    <property type="entry name" value="ClpP/crotonase-like_dom_sf"/>
</dbReference>
<gene>
    <name evidence="3" type="ORF">E2R66_26000</name>
</gene>
<evidence type="ECO:0000313" key="4">
    <source>
        <dbReference type="Proteomes" id="UP000297540"/>
    </source>
</evidence>
<dbReference type="SUPFAM" id="SSF52096">
    <property type="entry name" value="ClpP/crotonase"/>
    <property type="match status" value="1"/>
</dbReference>
<keyword evidence="4" id="KW-1185">Reference proteome</keyword>
<dbReference type="GO" id="GO:0006508">
    <property type="term" value="P:proteolysis"/>
    <property type="evidence" value="ECO:0007669"/>
    <property type="project" value="InterPro"/>
</dbReference>
<dbReference type="Proteomes" id="UP000297540">
    <property type="component" value="Unassembled WGS sequence"/>
</dbReference>
<name>A0A4Y8S303_9SPHI</name>
<protein>
    <recommendedName>
        <fullName evidence="2">Tail specific protease domain-containing protein</fullName>
    </recommendedName>
</protein>
<dbReference type="AlphaFoldDB" id="A0A4Y8S303"/>